<protein>
    <recommendedName>
        <fullName evidence="4">PLD-like domain-containing protein</fullName>
    </recommendedName>
</protein>
<dbReference type="Gene3D" id="3.30.870.10">
    <property type="entry name" value="Endonuclease Chain A"/>
    <property type="match status" value="2"/>
</dbReference>
<feature type="compositionally biased region" description="Basic and acidic residues" evidence="1">
    <location>
        <begin position="592"/>
        <end position="609"/>
    </location>
</feature>
<proteinExistence type="predicted"/>
<organism evidence="2 3">
    <name type="scientific">Sphingopyxis flava</name>
    <dbReference type="NCBI Taxonomy" id="1507287"/>
    <lineage>
        <taxon>Bacteria</taxon>
        <taxon>Pseudomonadati</taxon>
        <taxon>Pseudomonadota</taxon>
        <taxon>Alphaproteobacteria</taxon>
        <taxon>Sphingomonadales</taxon>
        <taxon>Sphingomonadaceae</taxon>
        <taxon>Sphingopyxis</taxon>
    </lineage>
</organism>
<evidence type="ECO:0000256" key="1">
    <source>
        <dbReference type="SAM" id="MobiDB-lite"/>
    </source>
</evidence>
<evidence type="ECO:0000313" key="2">
    <source>
        <dbReference type="EMBL" id="SKB27348.1"/>
    </source>
</evidence>
<dbReference type="EMBL" id="FUYP01000001">
    <property type="protein sequence ID" value="SKB27348.1"/>
    <property type="molecule type" value="Genomic_DNA"/>
</dbReference>
<dbReference type="RefSeq" id="WP_079636904.1">
    <property type="nucleotide sequence ID" value="NZ_FUYP01000001.1"/>
</dbReference>
<evidence type="ECO:0008006" key="4">
    <source>
        <dbReference type="Google" id="ProtNLM"/>
    </source>
</evidence>
<dbReference type="InterPro" id="IPR059166">
    <property type="entry name" value="PLD-like_cat"/>
</dbReference>
<dbReference type="Proteomes" id="UP000190044">
    <property type="component" value="Unassembled WGS sequence"/>
</dbReference>
<dbReference type="CDD" id="cd09176">
    <property type="entry name" value="PLDc_unchar6"/>
    <property type="match status" value="1"/>
</dbReference>
<feature type="region of interest" description="Disordered" evidence="1">
    <location>
        <begin position="556"/>
        <end position="613"/>
    </location>
</feature>
<name>A0A1T4ZXA1_9SPHN</name>
<dbReference type="OrthoDB" id="7784537at2"/>
<feature type="region of interest" description="Disordered" evidence="1">
    <location>
        <begin position="487"/>
        <end position="509"/>
    </location>
</feature>
<evidence type="ECO:0000313" key="3">
    <source>
        <dbReference type="Proteomes" id="UP000190044"/>
    </source>
</evidence>
<sequence length="823" mass="89841">MKLYERFADKEFHTSIATSFGIDFDAYENIVLPRLRGAECRNNLVLADGRMLTHALCGASALPHHAGRLYTINGISAQGVFHPKLFLQVGRRRGRLIVSSANLTTPGLGGNLELAGMVVSDEPDSGEQRLVAAGWQYLSRFLNGDQQATAAQVEWMLTRAPWLAKATPATGLVSLADGTLAALLTTGENLGIGRRFTELVGEPVERLIVISPYWDPNLAALSYLAERLSPGEISVLLEPECTVFPKWALGEVQGVRIYDRGDFRKGRFIHAKAIIARTTTADHVLVGSANCTLPALGHADFAGSNEEACLYRRLPPGSTVDALGLGAVLTSERQLDPAALPDLDLDEELPLGELAALNSGKFECRVDTLTWCPSDAFDPAESTITLLDQQGKPMPCRLSPLASSGDTLRFEIGDTQERPAFARAQHKDGRVSAPSIVTLIDRLRAVVRETSSRQADNALRLLDDETEASLMLLDVLGVLERIEQGERTGKEPISIPKTRKDEPSNAPAYTTLSYDQFIAGRRPRTENQLPHNSLAGSDVSIVRNFLNRVIGLGAVDQDDEEEGAPLPAGAFDLGDETGDGQAALDAGEDFDTEKTRREEEERERAEHRKAAAAKKATKDQIVAAVTAFSKRIRERKESEALDSHDVIRLRALLMIICTSALPVAATKFSKAKGLRLQVLPSQGDPNSWPIVIGRALFELFGGNNPGIRHLYLAGEHDQIPDDILECWATCYWCLQACLTAPVAPRERERLRRYVKPLAELAYLLTLPTKAELLSSDVIGLMSAMSEAYGKRLGIEEATIAREHRAMVEALFSKGARPEVTVVQ</sequence>
<dbReference type="AlphaFoldDB" id="A0A1T4ZXA1"/>
<gene>
    <name evidence="2" type="ORF">SAMN06295937_1001303</name>
</gene>
<accession>A0A1T4ZXA1</accession>
<keyword evidence="3" id="KW-1185">Reference proteome</keyword>
<reference evidence="3" key="1">
    <citation type="submission" date="2017-02" db="EMBL/GenBank/DDBJ databases">
        <authorList>
            <person name="Varghese N."/>
            <person name="Submissions S."/>
        </authorList>
    </citation>
    <scope>NUCLEOTIDE SEQUENCE [LARGE SCALE GENOMIC DNA]</scope>
    <source>
        <strain evidence="3">R11H</strain>
    </source>
</reference>